<keyword evidence="8" id="KW-1185">Reference proteome</keyword>
<proteinExistence type="predicted"/>
<accession>A0A3N0XFY9</accession>
<comment type="caution">
    <text evidence="7">The sequence shown here is derived from an EMBL/GenBank/DDBJ whole genome shotgun (WGS) entry which is preliminary data.</text>
</comment>
<dbReference type="InterPro" id="IPR012337">
    <property type="entry name" value="RNaseH-like_sf"/>
</dbReference>
<evidence type="ECO:0000313" key="8">
    <source>
        <dbReference type="Proteomes" id="UP000281406"/>
    </source>
</evidence>
<organism evidence="7 8">
    <name type="scientific">Anabarilius grahami</name>
    <name type="common">Kanglang fish</name>
    <name type="synonym">Barilius grahami</name>
    <dbReference type="NCBI Taxonomy" id="495550"/>
    <lineage>
        <taxon>Eukaryota</taxon>
        <taxon>Metazoa</taxon>
        <taxon>Chordata</taxon>
        <taxon>Craniata</taxon>
        <taxon>Vertebrata</taxon>
        <taxon>Euteleostomi</taxon>
        <taxon>Actinopterygii</taxon>
        <taxon>Neopterygii</taxon>
        <taxon>Teleostei</taxon>
        <taxon>Ostariophysi</taxon>
        <taxon>Cypriniformes</taxon>
        <taxon>Xenocyprididae</taxon>
        <taxon>Xenocypridinae</taxon>
        <taxon>Xenocypridinae incertae sedis</taxon>
        <taxon>Anabarilius</taxon>
    </lineage>
</organism>
<dbReference type="InterPro" id="IPR052035">
    <property type="entry name" value="ZnF_BED_domain_contain"/>
</dbReference>
<comment type="subcellular location">
    <subcellularLocation>
        <location evidence="1">Nucleus</location>
    </subcellularLocation>
</comment>
<feature type="domain" description="HAT C-terminal dimerisation" evidence="6">
    <location>
        <begin position="89"/>
        <end position="161"/>
    </location>
</feature>
<dbReference type="SUPFAM" id="SSF53098">
    <property type="entry name" value="Ribonuclease H-like"/>
    <property type="match status" value="1"/>
</dbReference>
<evidence type="ECO:0000256" key="3">
    <source>
        <dbReference type="ARBA" id="ARBA00022771"/>
    </source>
</evidence>
<keyword evidence="4" id="KW-0862">Zinc</keyword>
<dbReference type="Pfam" id="PF05699">
    <property type="entry name" value="Dimer_Tnp_hAT"/>
    <property type="match status" value="1"/>
</dbReference>
<evidence type="ECO:0000259" key="6">
    <source>
        <dbReference type="Pfam" id="PF05699"/>
    </source>
</evidence>
<dbReference type="Proteomes" id="UP000281406">
    <property type="component" value="Unassembled WGS sequence"/>
</dbReference>
<protein>
    <submittedName>
        <fullName evidence="7">Zinc finger BED domain-containing protein DAYSLEEPER</fullName>
    </submittedName>
</protein>
<dbReference type="AlphaFoldDB" id="A0A3N0XFY9"/>
<dbReference type="GO" id="GO:0008270">
    <property type="term" value="F:zinc ion binding"/>
    <property type="evidence" value="ECO:0007669"/>
    <property type="project" value="UniProtKB-KW"/>
</dbReference>
<dbReference type="OrthoDB" id="8845630at2759"/>
<evidence type="ECO:0000256" key="2">
    <source>
        <dbReference type="ARBA" id="ARBA00022723"/>
    </source>
</evidence>
<keyword evidence="3" id="KW-0863">Zinc-finger</keyword>
<dbReference type="GO" id="GO:0005634">
    <property type="term" value="C:nucleus"/>
    <property type="evidence" value="ECO:0007669"/>
    <property type="project" value="UniProtKB-SubCell"/>
</dbReference>
<evidence type="ECO:0000313" key="7">
    <source>
        <dbReference type="EMBL" id="ROI15721.1"/>
    </source>
</evidence>
<dbReference type="PANTHER" id="PTHR46481:SF10">
    <property type="entry name" value="ZINC FINGER BED DOMAIN-CONTAINING PROTEIN 39"/>
    <property type="match status" value="1"/>
</dbReference>
<evidence type="ECO:0000256" key="1">
    <source>
        <dbReference type="ARBA" id="ARBA00004123"/>
    </source>
</evidence>
<evidence type="ECO:0000256" key="5">
    <source>
        <dbReference type="ARBA" id="ARBA00023242"/>
    </source>
</evidence>
<keyword evidence="2" id="KW-0479">Metal-binding</keyword>
<sequence>MFLHPKLKSLKLLADHGEIMGVHSEARRLVKELEEKRKDLLSGRSMSAAPAAKRVRLVSTVDCLSDVEDSSDDTVLPEDEVSANIEFKPPKGDPFDVLLWWKENAKTFPNLAMIARKILSIPASSAASERDFSTAGFVIQEQRTQLKPGTVDDILFLHSNLKEK</sequence>
<name>A0A3N0XFY9_ANAGA</name>
<dbReference type="InterPro" id="IPR008906">
    <property type="entry name" value="HATC_C_dom"/>
</dbReference>
<keyword evidence="5" id="KW-0539">Nucleus</keyword>
<reference evidence="7 8" key="1">
    <citation type="submission" date="2018-10" db="EMBL/GenBank/DDBJ databases">
        <title>Genome assembly for a Yunnan-Guizhou Plateau 3E fish, Anabarilius grahami (Regan), and its evolutionary and genetic applications.</title>
        <authorList>
            <person name="Jiang W."/>
        </authorList>
    </citation>
    <scope>NUCLEOTIDE SEQUENCE [LARGE SCALE GENOMIC DNA]</scope>
    <source>
        <strain evidence="7">AG-KIZ</strain>
        <tissue evidence="7">Muscle</tissue>
    </source>
</reference>
<dbReference type="EMBL" id="RJVU01079141">
    <property type="protein sequence ID" value="ROI15721.1"/>
    <property type="molecule type" value="Genomic_DNA"/>
</dbReference>
<gene>
    <name evidence="7" type="ORF">DPX16_20259</name>
</gene>
<dbReference type="PANTHER" id="PTHR46481">
    <property type="entry name" value="ZINC FINGER BED DOMAIN-CONTAINING PROTEIN 4"/>
    <property type="match status" value="1"/>
</dbReference>
<dbReference type="GO" id="GO:0046983">
    <property type="term" value="F:protein dimerization activity"/>
    <property type="evidence" value="ECO:0007669"/>
    <property type="project" value="InterPro"/>
</dbReference>
<evidence type="ECO:0000256" key="4">
    <source>
        <dbReference type="ARBA" id="ARBA00022833"/>
    </source>
</evidence>